<evidence type="ECO:0000313" key="6">
    <source>
        <dbReference type="Proteomes" id="UP001597181"/>
    </source>
</evidence>
<dbReference type="InterPro" id="IPR016032">
    <property type="entry name" value="Sig_transdc_resp-reg_C-effctor"/>
</dbReference>
<sequence>MPLGKAALTAVRDGATVVVCGPHGAGRSTLLRRLAARTVAPTAAHTAALTAARAEPCAPQGGAIELQGSAALQGTAFAHLAALATRLPELAGYAADPLTSMGRLRARVAAGRVTVFVDDAEHLDEPSAAVLGQIAMLGGLQLVLATTSLSALPIDLRQLCDRGSAAVTRLGELDTDDARVLLEARLGQPVNASAVTRLMEAAGPTAAALARVADEAKLAGQLVSSRGYLVLVPAHLAPGPVAGAASRPAAATLPPAADPVPPAVAPHAVAANSEAPDAGRAGADGRAADLAGASSAFYAGDWASALALLGELDEAATPDARLLAGRIEILSGDPERGRLLLTARTDDTEQFRAMSALWLAHGGDGLDPAAFGRWAIEPGFPAELRLAFVAALVVWDCYGGDPEAALERAFAALESPDWRYAEGEERGALLYALHLAMLCEGSHELGHAHRVADIDWDSLALDHGIFIAGRAQVALEYGRVSEALELVEQVLALTQFSDPHAIAGFAAGIGAAAATMLEDTDRARELLTLYHQGAAASGQLLRPEAERLSIASTLWVEGEAAARQLFQRLRARAVAAEQHFLVMRLEHDAWRLRLTDSVDALAAAATGVTGQLAGSLRALPDPALLEDIASTQHANGRSIYAAEFLAAAATAERAAGNRTRSQQLLAEAAELADGLPGVNTQRIARVRIDPAKLSAREAEVCVRAASGLTNAEIADELFLSPRTVEGHLQRAYTKLGVSDRRQLFLPYPAAEPT</sequence>
<dbReference type="InterPro" id="IPR000792">
    <property type="entry name" value="Tscrpt_reg_LuxR_C"/>
</dbReference>
<dbReference type="PRINTS" id="PR00038">
    <property type="entry name" value="HTHLUXR"/>
</dbReference>
<evidence type="ECO:0000256" key="3">
    <source>
        <dbReference type="ARBA" id="ARBA00023163"/>
    </source>
</evidence>
<accession>A0ABW3TL93</accession>
<evidence type="ECO:0000313" key="5">
    <source>
        <dbReference type="EMBL" id="MFD1201451.1"/>
    </source>
</evidence>
<feature type="domain" description="HTH luxR-type" evidence="4">
    <location>
        <begin position="686"/>
        <end position="751"/>
    </location>
</feature>
<organism evidence="5 6">
    <name type="scientific">Leucobacter albus</name>
    <dbReference type="NCBI Taxonomy" id="272210"/>
    <lineage>
        <taxon>Bacteria</taxon>
        <taxon>Bacillati</taxon>
        <taxon>Actinomycetota</taxon>
        <taxon>Actinomycetes</taxon>
        <taxon>Micrococcales</taxon>
        <taxon>Microbacteriaceae</taxon>
        <taxon>Leucobacter</taxon>
    </lineage>
</organism>
<dbReference type="PANTHER" id="PTHR44688">
    <property type="entry name" value="DNA-BINDING TRANSCRIPTIONAL ACTIVATOR DEVR_DOSR"/>
    <property type="match status" value="1"/>
</dbReference>
<keyword evidence="2" id="KW-0238">DNA-binding</keyword>
<dbReference type="EMBL" id="JBHTLY010000002">
    <property type="protein sequence ID" value="MFD1201451.1"/>
    <property type="molecule type" value="Genomic_DNA"/>
</dbReference>
<dbReference type="SUPFAM" id="SSF46894">
    <property type="entry name" value="C-terminal effector domain of the bipartite response regulators"/>
    <property type="match status" value="1"/>
</dbReference>
<evidence type="ECO:0000259" key="4">
    <source>
        <dbReference type="PROSITE" id="PS50043"/>
    </source>
</evidence>
<dbReference type="InterPro" id="IPR036388">
    <property type="entry name" value="WH-like_DNA-bd_sf"/>
</dbReference>
<dbReference type="InterPro" id="IPR027417">
    <property type="entry name" value="P-loop_NTPase"/>
</dbReference>
<protein>
    <submittedName>
        <fullName evidence="5">LuxR C-terminal-related transcriptional regulator</fullName>
    </submittedName>
</protein>
<dbReference type="SMART" id="SM00421">
    <property type="entry name" value="HTH_LUXR"/>
    <property type="match status" value="1"/>
</dbReference>
<evidence type="ECO:0000256" key="2">
    <source>
        <dbReference type="ARBA" id="ARBA00023125"/>
    </source>
</evidence>
<dbReference type="PANTHER" id="PTHR44688:SF16">
    <property type="entry name" value="DNA-BINDING TRANSCRIPTIONAL ACTIVATOR DEVR_DOSR"/>
    <property type="match status" value="1"/>
</dbReference>
<gene>
    <name evidence="5" type="ORF">ACFQ3U_06050</name>
</gene>
<keyword evidence="3" id="KW-0804">Transcription</keyword>
<comment type="caution">
    <text evidence="5">The sequence shown here is derived from an EMBL/GenBank/DDBJ whole genome shotgun (WGS) entry which is preliminary data.</text>
</comment>
<dbReference type="Proteomes" id="UP001597181">
    <property type="component" value="Unassembled WGS sequence"/>
</dbReference>
<dbReference type="CDD" id="cd06170">
    <property type="entry name" value="LuxR_C_like"/>
    <property type="match status" value="1"/>
</dbReference>
<dbReference type="RefSeq" id="WP_343958207.1">
    <property type="nucleotide sequence ID" value="NZ_BAAAKZ010000002.1"/>
</dbReference>
<dbReference type="PROSITE" id="PS50043">
    <property type="entry name" value="HTH_LUXR_2"/>
    <property type="match status" value="1"/>
</dbReference>
<dbReference type="SUPFAM" id="SSF52540">
    <property type="entry name" value="P-loop containing nucleoside triphosphate hydrolases"/>
    <property type="match status" value="1"/>
</dbReference>
<dbReference type="PROSITE" id="PS00622">
    <property type="entry name" value="HTH_LUXR_1"/>
    <property type="match status" value="1"/>
</dbReference>
<keyword evidence="1" id="KW-0805">Transcription regulation</keyword>
<dbReference type="Gene3D" id="1.10.10.10">
    <property type="entry name" value="Winged helix-like DNA-binding domain superfamily/Winged helix DNA-binding domain"/>
    <property type="match status" value="1"/>
</dbReference>
<proteinExistence type="predicted"/>
<keyword evidence="6" id="KW-1185">Reference proteome</keyword>
<name>A0ABW3TL93_9MICO</name>
<dbReference type="Pfam" id="PF00196">
    <property type="entry name" value="GerE"/>
    <property type="match status" value="1"/>
</dbReference>
<reference evidence="6" key="1">
    <citation type="journal article" date="2019" name="Int. J. Syst. Evol. Microbiol.">
        <title>The Global Catalogue of Microorganisms (GCM) 10K type strain sequencing project: providing services to taxonomists for standard genome sequencing and annotation.</title>
        <authorList>
            <consortium name="The Broad Institute Genomics Platform"/>
            <consortium name="The Broad Institute Genome Sequencing Center for Infectious Disease"/>
            <person name="Wu L."/>
            <person name="Ma J."/>
        </authorList>
    </citation>
    <scope>NUCLEOTIDE SEQUENCE [LARGE SCALE GENOMIC DNA]</scope>
    <source>
        <strain evidence="6">CCUG 50213</strain>
    </source>
</reference>
<evidence type="ECO:0000256" key="1">
    <source>
        <dbReference type="ARBA" id="ARBA00023015"/>
    </source>
</evidence>